<feature type="transmembrane region" description="Helical" evidence="1">
    <location>
        <begin position="109"/>
        <end position="129"/>
    </location>
</feature>
<evidence type="ECO:0000256" key="1">
    <source>
        <dbReference type="SAM" id="Phobius"/>
    </source>
</evidence>
<reference evidence="2 3" key="1">
    <citation type="journal article" date="2015" name="Int. J. Syst. Evol. Microbiol.">
        <title>Chryseobacterium sediminis sp. nov., isolated from a river sediment.</title>
        <authorList>
            <person name="Kampfer P."/>
            <person name="Busse H.J."/>
            <person name="McInroy J.A."/>
            <person name="Glaeser S.P."/>
        </authorList>
    </citation>
    <scope>NUCLEOTIDE SEQUENCE [LARGE SCALE GENOMIC DNA]</scope>
    <source>
        <strain evidence="2 3">IMT-174</strain>
    </source>
</reference>
<dbReference type="Proteomes" id="UP000323082">
    <property type="component" value="Unassembled WGS sequence"/>
</dbReference>
<keyword evidence="1" id="KW-1133">Transmembrane helix</keyword>
<feature type="transmembrane region" description="Helical" evidence="1">
    <location>
        <begin position="77"/>
        <end position="97"/>
    </location>
</feature>
<proteinExistence type="predicted"/>
<feature type="transmembrane region" description="Helical" evidence="1">
    <location>
        <begin position="261"/>
        <end position="284"/>
    </location>
</feature>
<keyword evidence="1" id="KW-0472">Membrane</keyword>
<keyword evidence="1" id="KW-0812">Transmembrane</keyword>
<accession>A0A5B2U9Q5</accession>
<sequence>MDTKSINFPNQRNQNVVLRFLHLYIISYVYLFIFTSQFSPLEGIYKNGVLWLCKNVFHQKQVEYIKMTGSGDTTLDYWVVIVNIGLAAVAALVILLADKKQRTFKDLHWFTVVVARYYVAMIMLSYGFAKLHNGQFPANSIGRLEEKVGDMSPMGMVWTMMGASTGYTFISGLLETIGGLLLLFRRTKTFGALFSMTVMINVALLNFFYDVPVKIFSSHIVLFCVFIVSGDAIALYRFFVLHQPSQLRFQKRTSDKKWKRITLTGLKWLIVAFFILSSSSALFYTPPAVPMEGAYNVDKFIINNQEIPVNDSFGWKKILISYPGRTNIILNNDSTKVFQSVLDTGKKTLMLRKTDQQDIYAYLHYNIQKDSIIFTGIKGSDSIKIKTIRKKKEDYPLNKRGFHWINEYPFNK</sequence>
<evidence type="ECO:0000313" key="2">
    <source>
        <dbReference type="EMBL" id="KAA2223354.1"/>
    </source>
</evidence>
<feature type="transmembrane region" description="Helical" evidence="1">
    <location>
        <begin position="157"/>
        <end position="183"/>
    </location>
</feature>
<gene>
    <name evidence="2" type="ORF">FW780_03865</name>
</gene>
<dbReference type="EMBL" id="VUNZ01000001">
    <property type="protein sequence ID" value="KAA2223354.1"/>
    <property type="molecule type" value="Genomic_DNA"/>
</dbReference>
<feature type="transmembrane region" description="Helical" evidence="1">
    <location>
        <begin position="215"/>
        <end position="240"/>
    </location>
</feature>
<dbReference type="AlphaFoldDB" id="A0A5B2U9Q5"/>
<protein>
    <recommendedName>
        <fullName evidence="4">DoxX family protein</fullName>
    </recommendedName>
</protein>
<evidence type="ECO:0000313" key="3">
    <source>
        <dbReference type="Proteomes" id="UP000323082"/>
    </source>
</evidence>
<feature type="transmembrane region" description="Helical" evidence="1">
    <location>
        <begin position="21"/>
        <end position="39"/>
    </location>
</feature>
<dbReference type="RefSeq" id="WP_149832294.1">
    <property type="nucleotide sequence ID" value="NZ_VUNZ01000001.1"/>
</dbReference>
<feature type="transmembrane region" description="Helical" evidence="1">
    <location>
        <begin position="190"/>
        <end position="209"/>
    </location>
</feature>
<name>A0A5B2U9Q5_9FLAO</name>
<dbReference type="OrthoDB" id="102112at2"/>
<organism evidence="2 3">
    <name type="scientific">Chryseobacterium sediminis</name>
    <dbReference type="NCBI Taxonomy" id="1679494"/>
    <lineage>
        <taxon>Bacteria</taxon>
        <taxon>Pseudomonadati</taxon>
        <taxon>Bacteroidota</taxon>
        <taxon>Flavobacteriia</taxon>
        <taxon>Flavobacteriales</taxon>
        <taxon>Weeksellaceae</taxon>
        <taxon>Chryseobacterium group</taxon>
        <taxon>Chryseobacterium</taxon>
    </lineage>
</organism>
<evidence type="ECO:0008006" key="4">
    <source>
        <dbReference type="Google" id="ProtNLM"/>
    </source>
</evidence>
<comment type="caution">
    <text evidence="2">The sequence shown here is derived from an EMBL/GenBank/DDBJ whole genome shotgun (WGS) entry which is preliminary data.</text>
</comment>